<comment type="caution">
    <text evidence="1">The sequence shown here is derived from an EMBL/GenBank/DDBJ whole genome shotgun (WGS) entry which is preliminary data.</text>
</comment>
<dbReference type="CDD" id="cd01040">
    <property type="entry name" value="Mb-like"/>
    <property type="match status" value="1"/>
</dbReference>
<dbReference type="RefSeq" id="WP_290706867.1">
    <property type="nucleotide sequence ID" value="NZ_BAAAVS010000059.1"/>
</dbReference>
<dbReference type="InterPro" id="IPR009050">
    <property type="entry name" value="Globin-like_sf"/>
</dbReference>
<dbReference type="Gene3D" id="1.10.490.10">
    <property type="entry name" value="Globins"/>
    <property type="match status" value="1"/>
</dbReference>
<dbReference type="Proteomes" id="UP001501035">
    <property type="component" value="Unassembled WGS sequence"/>
</dbReference>
<protein>
    <recommendedName>
        <fullName evidence="3">Globin</fullName>
    </recommendedName>
</protein>
<keyword evidence="2" id="KW-1185">Reference proteome</keyword>
<name>A0ABP6LPG3_9ACTN</name>
<proteinExistence type="predicted"/>
<evidence type="ECO:0000313" key="2">
    <source>
        <dbReference type="Proteomes" id="UP001501035"/>
    </source>
</evidence>
<dbReference type="InterPro" id="IPR044399">
    <property type="entry name" value="Mb-like_M"/>
</dbReference>
<evidence type="ECO:0000313" key="1">
    <source>
        <dbReference type="EMBL" id="GAA3048602.1"/>
    </source>
</evidence>
<dbReference type="EMBL" id="BAAAVS010000059">
    <property type="protein sequence ID" value="GAA3048602.1"/>
    <property type="molecule type" value="Genomic_DNA"/>
</dbReference>
<dbReference type="SUPFAM" id="SSF46458">
    <property type="entry name" value="Globin-like"/>
    <property type="match status" value="1"/>
</dbReference>
<reference evidence="2" key="1">
    <citation type="journal article" date="2019" name="Int. J. Syst. Evol. Microbiol.">
        <title>The Global Catalogue of Microorganisms (GCM) 10K type strain sequencing project: providing services to taxonomists for standard genome sequencing and annotation.</title>
        <authorList>
            <consortium name="The Broad Institute Genomics Platform"/>
            <consortium name="The Broad Institute Genome Sequencing Center for Infectious Disease"/>
            <person name="Wu L."/>
            <person name="Ma J."/>
        </authorList>
    </citation>
    <scope>NUCLEOTIDE SEQUENCE [LARGE SCALE GENOMIC DNA]</scope>
    <source>
        <strain evidence="2">JCM 14234</strain>
    </source>
</reference>
<gene>
    <name evidence="1" type="ORF">GCM10010528_29730</name>
</gene>
<accession>A0ABP6LPG3</accession>
<dbReference type="InterPro" id="IPR012292">
    <property type="entry name" value="Globin/Proto"/>
</dbReference>
<sequence length="134" mass="14627">MALSAGSAITESLELYADKHGDPTSAIYARFYATHPEAEELFGGDTLIPRRMMAGILGILIDLADGTLDPAHSAAWVVDHIAYEVTRPMIETMFSVIVDAVRTGLAEQWTPQMEADWIGVLDAWASVVHRQLDA</sequence>
<evidence type="ECO:0008006" key="3">
    <source>
        <dbReference type="Google" id="ProtNLM"/>
    </source>
</evidence>
<organism evidence="1 2">
    <name type="scientific">Gordonia defluvii</name>
    <dbReference type="NCBI Taxonomy" id="283718"/>
    <lineage>
        <taxon>Bacteria</taxon>
        <taxon>Bacillati</taxon>
        <taxon>Actinomycetota</taxon>
        <taxon>Actinomycetes</taxon>
        <taxon>Mycobacteriales</taxon>
        <taxon>Gordoniaceae</taxon>
        <taxon>Gordonia</taxon>
    </lineage>
</organism>